<feature type="transmembrane region" description="Helical" evidence="8">
    <location>
        <begin position="153"/>
        <end position="171"/>
    </location>
</feature>
<reference evidence="10 11" key="1">
    <citation type="journal article" date="2018" name="Nat. Biotechnol.">
        <title>A standardized bacterial taxonomy based on genome phylogeny substantially revises the tree of life.</title>
        <authorList>
            <person name="Parks D.H."/>
            <person name="Chuvochina M."/>
            <person name="Waite D.W."/>
            <person name="Rinke C."/>
            <person name="Skarshewski A."/>
            <person name="Chaumeil P.A."/>
            <person name="Hugenholtz P."/>
        </authorList>
    </citation>
    <scope>NUCLEOTIDE SEQUENCE [LARGE SCALE GENOMIC DNA]</scope>
    <source>
        <strain evidence="10">UBA10378</strain>
    </source>
</reference>
<evidence type="ECO:0000256" key="3">
    <source>
        <dbReference type="ARBA" id="ARBA00022692"/>
    </source>
</evidence>
<accession>A0A356W645</accession>
<comment type="subcellular location">
    <subcellularLocation>
        <location evidence="1">Membrane</location>
        <topology evidence="1">Multi-pass membrane protein</topology>
    </subcellularLocation>
</comment>
<dbReference type="GO" id="GO:0045436">
    <property type="term" value="F:lycopene beta cyclase activity"/>
    <property type="evidence" value="ECO:0007669"/>
    <property type="project" value="UniProtKB-ARBA"/>
</dbReference>
<evidence type="ECO:0000256" key="8">
    <source>
        <dbReference type="SAM" id="Phobius"/>
    </source>
</evidence>
<keyword evidence="3 8" id="KW-0812">Transmembrane</keyword>
<evidence type="ECO:0000313" key="11">
    <source>
        <dbReference type="Proteomes" id="UP000263957"/>
    </source>
</evidence>
<comment type="caution">
    <text evidence="10">The sequence shown here is derived from an EMBL/GenBank/DDBJ whole genome shotgun (WGS) entry which is preliminary data.</text>
</comment>
<proteinExistence type="predicted"/>
<keyword evidence="7" id="KW-0413">Isomerase</keyword>
<dbReference type="GO" id="GO:0016872">
    <property type="term" value="F:intramolecular lyase activity"/>
    <property type="evidence" value="ECO:0007669"/>
    <property type="project" value="InterPro"/>
</dbReference>
<feature type="transmembrane region" description="Helical" evidence="8">
    <location>
        <begin position="191"/>
        <end position="212"/>
    </location>
</feature>
<evidence type="ECO:0000256" key="7">
    <source>
        <dbReference type="ARBA" id="ARBA00023235"/>
    </source>
</evidence>
<dbReference type="GO" id="GO:0016117">
    <property type="term" value="P:carotenoid biosynthetic process"/>
    <property type="evidence" value="ECO:0007669"/>
    <property type="project" value="UniProtKB-KW"/>
</dbReference>
<evidence type="ECO:0000256" key="4">
    <source>
        <dbReference type="ARBA" id="ARBA00022746"/>
    </source>
</evidence>
<sequence>MWLAWSSAFLIPWLAAFIAFPAHRRAILWTSLFTTPFGLTEPLFVPEYWNPPSLFDLAQRTGFDIESLIFCFGIGGIGAVSYNIVTGKGHGRMRSTARRHASHRFHFWAVAAPFLVFPILYLMDWNPIYPAIVAMALGAVSTMLCRRDLISKTWVGGVLFLIYYLIFLAGLEWLSPGYVERVWNLEALSGILIYGMPIEELLFAVMFGAYWSGVYEHFTWRRVAEIH</sequence>
<evidence type="ECO:0000259" key="9">
    <source>
        <dbReference type="Pfam" id="PF18916"/>
    </source>
</evidence>
<keyword evidence="6 8" id="KW-0472">Membrane</keyword>
<gene>
    <name evidence="10" type="ORF">DD728_09745</name>
</gene>
<dbReference type="InterPro" id="IPR017825">
    <property type="entry name" value="Lycopene_cyclase_dom"/>
</dbReference>
<dbReference type="EMBL" id="DOGS01000197">
    <property type="protein sequence ID" value="HBQ49151.1"/>
    <property type="molecule type" value="Genomic_DNA"/>
</dbReference>
<evidence type="ECO:0000256" key="5">
    <source>
        <dbReference type="ARBA" id="ARBA00022989"/>
    </source>
</evidence>
<organism evidence="10 11">
    <name type="scientific">Hyphomonas atlantica</name>
    <dbReference type="NCBI Taxonomy" id="1280948"/>
    <lineage>
        <taxon>Bacteria</taxon>
        <taxon>Pseudomonadati</taxon>
        <taxon>Pseudomonadota</taxon>
        <taxon>Alphaproteobacteria</taxon>
        <taxon>Hyphomonadales</taxon>
        <taxon>Hyphomonadaceae</taxon>
        <taxon>Hyphomonas</taxon>
    </lineage>
</organism>
<feature type="transmembrane region" description="Helical" evidence="8">
    <location>
        <begin position="67"/>
        <end position="85"/>
    </location>
</feature>
<comment type="pathway">
    <text evidence="2">Carotenoid biosynthesis.</text>
</comment>
<protein>
    <recommendedName>
        <fullName evidence="9">Lycopene cyclase domain-containing protein</fullName>
    </recommendedName>
</protein>
<dbReference type="Proteomes" id="UP000263957">
    <property type="component" value="Unassembled WGS sequence"/>
</dbReference>
<feature type="transmembrane region" description="Helical" evidence="8">
    <location>
        <begin position="105"/>
        <end position="122"/>
    </location>
</feature>
<evidence type="ECO:0000256" key="1">
    <source>
        <dbReference type="ARBA" id="ARBA00004141"/>
    </source>
</evidence>
<feature type="domain" description="Lycopene cyclase" evidence="9">
    <location>
        <begin position="126"/>
        <end position="218"/>
    </location>
</feature>
<dbReference type="GO" id="GO:0016020">
    <property type="term" value="C:membrane"/>
    <property type="evidence" value="ECO:0007669"/>
    <property type="project" value="UniProtKB-SubCell"/>
</dbReference>
<name>A0A356W645_9PROT</name>
<keyword evidence="4" id="KW-0125">Carotenoid biosynthesis</keyword>
<dbReference type="Pfam" id="PF18916">
    <property type="entry name" value="Lycopene_cyc"/>
    <property type="match status" value="1"/>
</dbReference>
<keyword evidence="5 8" id="KW-1133">Transmembrane helix</keyword>
<feature type="transmembrane region" description="Helical" evidence="8">
    <location>
        <begin position="128"/>
        <end position="146"/>
    </location>
</feature>
<evidence type="ECO:0000313" key="10">
    <source>
        <dbReference type="EMBL" id="HBQ49151.1"/>
    </source>
</evidence>
<dbReference type="AlphaFoldDB" id="A0A356W645"/>
<evidence type="ECO:0000256" key="6">
    <source>
        <dbReference type="ARBA" id="ARBA00023136"/>
    </source>
</evidence>
<evidence type="ECO:0000256" key="2">
    <source>
        <dbReference type="ARBA" id="ARBA00004829"/>
    </source>
</evidence>